<evidence type="ECO:0000313" key="2">
    <source>
        <dbReference type="EMBL" id="RDE24820.1"/>
    </source>
</evidence>
<evidence type="ECO:0000259" key="1">
    <source>
        <dbReference type="Pfam" id="PF12146"/>
    </source>
</evidence>
<dbReference type="Pfam" id="PF12146">
    <property type="entry name" value="Hydrolase_4"/>
    <property type="match status" value="1"/>
</dbReference>
<proteinExistence type="predicted"/>
<organism evidence="2 3">
    <name type="scientific">Motiliproteus coralliicola</name>
    <dbReference type="NCBI Taxonomy" id="2283196"/>
    <lineage>
        <taxon>Bacteria</taxon>
        <taxon>Pseudomonadati</taxon>
        <taxon>Pseudomonadota</taxon>
        <taxon>Gammaproteobacteria</taxon>
        <taxon>Oceanospirillales</taxon>
        <taxon>Oceanospirillaceae</taxon>
        <taxon>Motiliproteus</taxon>
    </lineage>
</organism>
<dbReference type="Gene3D" id="3.40.50.1820">
    <property type="entry name" value="alpha/beta hydrolase"/>
    <property type="match status" value="1"/>
</dbReference>
<name>A0A369WRT3_9GAMM</name>
<reference evidence="2 3" key="1">
    <citation type="submission" date="2018-07" db="EMBL/GenBank/DDBJ databases">
        <title>Motiliproteus coralliicola sp. nov., a bacterium isolated from Coral.</title>
        <authorList>
            <person name="Wang G."/>
        </authorList>
    </citation>
    <scope>NUCLEOTIDE SEQUENCE [LARGE SCALE GENOMIC DNA]</scope>
    <source>
        <strain evidence="2 3">C34</strain>
    </source>
</reference>
<dbReference type="Proteomes" id="UP000253769">
    <property type="component" value="Unassembled WGS sequence"/>
</dbReference>
<keyword evidence="3" id="KW-1185">Reference proteome</keyword>
<dbReference type="InterPro" id="IPR017531">
    <property type="entry name" value="Hydrolase-1_PEP"/>
</dbReference>
<sequence length="297" mass="33202">MVVRSLGRTSVFNERAVSFDSGDRLLNGIIHPVDGAKTGVLIVVGGPQYRVGSHRQFVHLARDFALQGVPAMRFDVTGMGDSEGDKITFDRLDQDICAALDSFCAEAELERVVLWGLCDGASAALIYAPEDPRVAGLVLVNPWLENEEARAKTYLFDYYLKRLFSQGFWRKLLKGQISVAASAKELGGTVKKASTSTEANNAGRSYQQRMLMAFGRLQVPVAWFLSGDDLTAKEFERCYLGDARWRGYAAKNRVTTFRLEAADHTFSSTAWKQWLANHTVKFISDHICQINRRDYSQ</sequence>
<dbReference type="InterPro" id="IPR029058">
    <property type="entry name" value="AB_hydrolase_fold"/>
</dbReference>
<gene>
    <name evidence="2" type="ORF">DV711_04340</name>
</gene>
<evidence type="ECO:0000313" key="3">
    <source>
        <dbReference type="Proteomes" id="UP000253769"/>
    </source>
</evidence>
<protein>
    <submittedName>
        <fullName evidence="2">Hydrolase 1, exosortase A system-associated</fullName>
    </submittedName>
</protein>
<dbReference type="EMBL" id="QQOH01000001">
    <property type="protein sequence ID" value="RDE24820.1"/>
    <property type="molecule type" value="Genomic_DNA"/>
</dbReference>
<accession>A0A369WRT3</accession>
<feature type="domain" description="Serine aminopeptidase S33" evidence="1">
    <location>
        <begin position="55"/>
        <end position="155"/>
    </location>
</feature>
<dbReference type="NCBIfam" id="TIGR03100">
    <property type="entry name" value="hydr1_PEP"/>
    <property type="match status" value="1"/>
</dbReference>
<comment type="caution">
    <text evidence="2">The sequence shown here is derived from an EMBL/GenBank/DDBJ whole genome shotgun (WGS) entry which is preliminary data.</text>
</comment>
<keyword evidence="2" id="KW-0378">Hydrolase</keyword>
<dbReference type="AlphaFoldDB" id="A0A369WRT3"/>
<dbReference type="InterPro" id="IPR022742">
    <property type="entry name" value="Hydrolase_4"/>
</dbReference>
<dbReference type="SUPFAM" id="SSF53474">
    <property type="entry name" value="alpha/beta-Hydrolases"/>
    <property type="match status" value="1"/>
</dbReference>
<dbReference type="GO" id="GO:0016787">
    <property type="term" value="F:hydrolase activity"/>
    <property type="evidence" value="ECO:0007669"/>
    <property type="project" value="UniProtKB-KW"/>
</dbReference>
<dbReference type="OrthoDB" id="249225at2"/>